<evidence type="ECO:0000256" key="6">
    <source>
        <dbReference type="ARBA" id="ARBA00023316"/>
    </source>
</evidence>
<comment type="catalytic activity">
    <reaction evidence="7">
        <text>a peptidoglycan chain = a peptidoglycan chain with N-acetyl-1,6-anhydromuramyl-[peptide] at the reducing end + a peptidoglycan chain with N-acetylglucosamine at the non-reducing end.</text>
        <dbReference type="EC" id="4.2.2.29"/>
    </reaction>
</comment>
<evidence type="ECO:0000256" key="3">
    <source>
        <dbReference type="ARBA" id="ARBA00022989"/>
    </source>
</evidence>
<keyword evidence="6 7" id="KW-0961">Cell wall biogenesis/degradation</keyword>
<evidence type="ECO:0000256" key="5">
    <source>
        <dbReference type="ARBA" id="ARBA00023239"/>
    </source>
</evidence>
<comment type="subcellular location">
    <subcellularLocation>
        <location evidence="7">Cell membrane</location>
        <topology evidence="7">Single-pass membrane protein</topology>
    </subcellularLocation>
</comment>
<evidence type="ECO:0000256" key="2">
    <source>
        <dbReference type="ARBA" id="ARBA00022692"/>
    </source>
</evidence>
<dbReference type="EMBL" id="JAJHJB010000038">
    <property type="protein sequence ID" value="MCC5467715.1"/>
    <property type="molecule type" value="Genomic_DNA"/>
</dbReference>
<keyword evidence="3 7" id="KW-1133">Transmembrane helix</keyword>
<keyword evidence="9" id="KW-1185">Reference proteome</keyword>
<feature type="site" description="Important for catalytic activity" evidence="7">
    <location>
        <position position="222"/>
    </location>
</feature>
<evidence type="ECO:0000256" key="1">
    <source>
        <dbReference type="ARBA" id="ARBA00022475"/>
    </source>
</evidence>
<comment type="similarity">
    <text evidence="7">Belongs to the transglycosylase MltG family.</text>
</comment>
<evidence type="ECO:0000313" key="8">
    <source>
        <dbReference type="EMBL" id="MCC5467715.1"/>
    </source>
</evidence>
<dbReference type="CDD" id="cd08010">
    <property type="entry name" value="MltG_like"/>
    <property type="match status" value="1"/>
</dbReference>
<dbReference type="NCBIfam" id="TIGR00247">
    <property type="entry name" value="endolytic transglycosylase MltG"/>
    <property type="match status" value="1"/>
</dbReference>
<feature type="transmembrane region" description="Helical" evidence="7">
    <location>
        <begin position="12"/>
        <end position="29"/>
    </location>
</feature>
<keyword evidence="2 7" id="KW-0812">Transmembrane</keyword>
<evidence type="ECO:0000313" key="9">
    <source>
        <dbReference type="Proteomes" id="UP001165492"/>
    </source>
</evidence>
<gene>
    <name evidence="7 8" type="primary">mltG</name>
    <name evidence="8" type="ORF">LMF89_20475</name>
</gene>
<accession>A0ABS8HX30</accession>
<organism evidence="8 9">
    <name type="scientific">Pelosinus baikalensis</name>
    <dbReference type="NCBI Taxonomy" id="2892015"/>
    <lineage>
        <taxon>Bacteria</taxon>
        <taxon>Bacillati</taxon>
        <taxon>Bacillota</taxon>
        <taxon>Negativicutes</taxon>
        <taxon>Selenomonadales</taxon>
        <taxon>Sporomusaceae</taxon>
        <taxon>Pelosinus</taxon>
    </lineage>
</organism>
<dbReference type="RefSeq" id="WP_229536666.1">
    <property type="nucleotide sequence ID" value="NZ_JAJHJB010000038.1"/>
</dbReference>
<dbReference type="Proteomes" id="UP001165492">
    <property type="component" value="Unassembled WGS sequence"/>
</dbReference>
<comment type="function">
    <text evidence="7">Functions as a peptidoglycan terminase that cleaves nascent peptidoglycan strands endolytically to terminate their elongation.</text>
</comment>
<dbReference type="Pfam" id="PF02618">
    <property type="entry name" value="YceG"/>
    <property type="match status" value="1"/>
</dbReference>
<dbReference type="PANTHER" id="PTHR30518:SF2">
    <property type="entry name" value="ENDOLYTIC MUREIN TRANSGLYCOSYLASE"/>
    <property type="match status" value="1"/>
</dbReference>
<protein>
    <recommendedName>
        <fullName evidence="7">Endolytic murein transglycosylase</fullName>
        <ecNumber evidence="7">4.2.2.29</ecNumber>
    </recommendedName>
    <alternativeName>
        <fullName evidence="7">Peptidoglycan lytic transglycosylase</fullName>
    </alternativeName>
    <alternativeName>
        <fullName evidence="7">Peptidoglycan polymerization terminase</fullName>
    </alternativeName>
</protein>
<dbReference type="HAMAP" id="MF_02065">
    <property type="entry name" value="MltG"/>
    <property type="match status" value="1"/>
</dbReference>
<name>A0ABS8HX30_9FIRM</name>
<dbReference type="EC" id="4.2.2.29" evidence="7"/>
<comment type="caution">
    <text evidence="8">The sequence shown here is derived from an EMBL/GenBank/DDBJ whole genome shotgun (WGS) entry which is preliminary data.</text>
</comment>
<dbReference type="Gene3D" id="3.30.1490.480">
    <property type="entry name" value="Endolytic murein transglycosylase"/>
    <property type="match status" value="1"/>
</dbReference>
<keyword evidence="5 7" id="KW-0456">Lyase</keyword>
<dbReference type="PANTHER" id="PTHR30518">
    <property type="entry name" value="ENDOLYTIC MUREIN TRANSGLYCOSYLASE"/>
    <property type="match status" value="1"/>
</dbReference>
<sequence length="335" mass="37366">MTYRLRQFKWHIVLVLICLCLGSIIYKLTQPVTSPAGETFVISVKPGMAANEIGELLQEQGAIKSVFVFHVIAKTQGLANSLQAGEYVLTKDMTVQQIVAMLAKGQRLYQQITIPEGYTVGQIAKLIQEKQLGSAEKFQQLAQKATPFPYMANQNPNVIYKAEGYIFPDTYQITKGTTEEQLLSMMISQFDKEFNESMRSRANQMGFSIKDVIILASLVEKEAQIEADRSVIAGVFINRLKLGMPLQSCATIQYILGYPKAELSVQDTELPSPYNTYQHMGLPPGPIANPGIAAINAVLYPKETQFVYFVADQQGAHHFSTTYEEHLAAIEEVRK</sequence>
<evidence type="ECO:0000256" key="4">
    <source>
        <dbReference type="ARBA" id="ARBA00023136"/>
    </source>
</evidence>
<dbReference type="InterPro" id="IPR003770">
    <property type="entry name" value="MLTG-like"/>
</dbReference>
<keyword evidence="1 7" id="KW-1003">Cell membrane</keyword>
<evidence type="ECO:0000256" key="7">
    <source>
        <dbReference type="HAMAP-Rule" id="MF_02065"/>
    </source>
</evidence>
<keyword evidence="4 7" id="KW-0472">Membrane</keyword>
<proteinExistence type="inferred from homology"/>
<reference evidence="8" key="1">
    <citation type="submission" date="2021-11" db="EMBL/GenBank/DDBJ databases">
        <title>Description of a new species Pelosinus isolated from the bottom sediments of Lake Baikal.</title>
        <authorList>
            <person name="Zakharyuk A."/>
        </authorList>
    </citation>
    <scope>NUCLEOTIDE SEQUENCE</scope>
    <source>
        <strain evidence="8">Bkl1</strain>
    </source>
</reference>
<dbReference type="Gene3D" id="3.30.160.60">
    <property type="entry name" value="Classic Zinc Finger"/>
    <property type="match status" value="1"/>
</dbReference>